<keyword evidence="2" id="KW-0067">ATP-binding</keyword>
<dbReference type="PROSITE" id="PS00622">
    <property type="entry name" value="HTH_LUXR_1"/>
    <property type="match status" value="1"/>
</dbReference>
<comment type="caution">
    <text evidence="4">The sequence shown here is derived from an EMBL/GenBank/DDBJ whole genome shotgun (WGS) entry which is preliminary data.</text>
</comment>
<evidence type="ECO:0000256" key="2">
    <source>
        <dbReference type="ARBA" id="ARBA00022840"/>
    </source>
</evidence>
<dbReference type="SUPFAM" id="SSF46894">
    <property type="entry name" value="C-terminal effector domain of the bipartite response regulators"/>
    <property type="match status" value="1"/>
</dbReference>
<dbReference type="GO" id="GO:0004016">
    <property type="term" value="F:adenylate cyclase activity"/>
    <property type="evidence" value="ECO:0007669"/>
    <property type="project" value="TreeGrafter"/>
</dbReference>
<dbReference type="EMBL" id="RBIL01000001">
    <property type="protein sequence ID" value="RKQ91896.1"/>
    <property type="molecule type" value="Genomic_DNA"/>
</dbReference>
<dbReference type="InterPro" id="IPR036388">
    <property type="entry name" value="WH-like_DNA-bd_sf"/>
</dbReference>
<proteinExistence type="predicted"/>
<name>A0A660LBX5_9ACTN</name>
<dbReference type="Pfam" id="PF13191">
    <property type="entry name" value="AAA_16"/>
    <property type="match status" value="1"/>
</dbReference>
<dbReference type="GO" id="GO:0006355">
    <property type="term" value="P:regulation of DNA-templated transcription"/>
    <property type="evidence" value="ECO:0007669"/>
    <property type="project" value="InterPro"/>
</dbReference>
<dbReference type="InterPro" id="IPR041664">
    <property type="entry name" value="AAA_16"/>
</dbReference>
<keyword evidence="1" id="KW-0547">Nucleotide-binding</keyword>
<accession>A0A660LBX5</accession>
<gene>
    <name evidence="4" type="ORF">C8N24_1730</name>
</gene>
<dbReference type="SUPFAM" id="SSF52540">
    <property type="entry name" value="P-loop containing nucleoside triphosphate hydrolases"/>
    <property type="match status" value="1"/>
</dbReference>
<dbReference type="Pfam" id="PF00196">
    <property type="entry name" value="GerE"/>
    <property type="match status" value="1"/>
</dbReference>
<dbReference type="SMART" id="SM00421">
    <property type="entry name" value="HTH_LUXR"/>
    <property type="match status" value="1"/>
</dbReference>
<dbReference type="SUPFAM" id="SSF48452">
    <property type="entry name" value="TPR-like"/>
    <property type="match status" value="1"/>
</dbReference>
<dbReference type="PANTHER" id="PTHR16305:SF35">
    <property type="entry name" value="TRANSCRIPTIONAL ACTIVATOR DOMAIN"/>
    <property type="match status" value="1"/>
</dbReference>
<reference evidence="4 5" key="1">
    <citation type="submission" date="2018-10" db="EMBL/GenBank/DDBJ databases">
        <title>Genomic Encyclopedia of Archaeal and Bacterial Type Strains, Phase II (KMG-II): from individual species to whole genera.</title>
        <authorList>
            <person name="Goeker M."/>
        </authorList>
    </citation>
    <scope>NUCLEOTIDE SEQUENCE [LARGE SCALE GENOMIC DNA]</scope>
    <source>
        <strain evidence="4 5">DSM 14954</strain>
    </source>
</reference>
<dbReference type="PRINTS" id="PR00038">
    <property type="entry name" value="HTHLUXR"/>
</dbReference>
<dbReference type="InterPro" id="IPR011990">
    <property type="entry name" value="TPR-like_helical_dom_sf"/>
</dbReference>
<dbReference type="Gene3D" id="1.25.40.10">
    <property type="entry name" value="Tetratricopeptide repeat domain"/>
    <property type="match status" value="1"/>
</dbReference>
<feature type="domain" description="HTH luxR-type" evidence="3">
    <location>
        <begin position="865"/>
        <end position="930"/>
    </location>
</feature>
<dbReference type="AlphaFoldDB" id="A0A660LBX5"/>
<dbReference type="GO" id="GO:0005737">
    <property type="term" value="C:cytoplasm"/>
    <property type="evidence" value="ECO:0007669"/>
    <property type="project" value="TreeGrafter"/>
</dbReference>
<dbReference type="InterPro" id="IPR016032">
    <property type="entry name" value="Sig_transdc_resp-reg_C-effctor"/>
</dbReference>
<dbReference type="Gene3D" id="3.40.50.300">
    <property type="entry name" value="P-loop containing nucleotide triphosphate hydrolases"/>
    <property type="match status" value="1"/>
</dbReference>
<evidence type="ECO:0000313" key="4">
    <source>
        <dbReference type="EMBL" id="RKQ91896.1"/>
    </source>
</evidence>
<dbReference type="CDD" id="cd06170">
    <property type="entry name" value="LuxR_C_like"/>
    <property type="match status" value="1"/>
</dbReference>
<sequence length="938" mass="98856">MIGGVRELIEREAELAPLRDALDRARAGEGSLTLVEGPPGIGRTSLLDRVRHEARERGLTVLTARASELEQSFAFGVVRQLFERELLGASADRRAELLSDAAALAAPAFGLEAAAPAVVDAPFSVLHGLHWLTAAFEPVLIAVDDVHWADQASLRALLYLATRLEGQAIAVVLTARTGPAPLLDELAVAAARVLRPAPLTRAGIAAFLSDHAGPAPAARPASPVADELVAAAERATGGVPFLLEELARALPAEPAQVERLGSRALTASVLLRLGRLPAQATAVARAVAILDGHAELRHVGVLAGVADAQPSVDALVAEGFLRPGRPVAFAQAMVRACVLDGLTEAERAALHARAAGLLRDAGLRADVLAPHLLAAEPEGDAEVVRQLRTAAARAMRQGAPEAARAYLRRALREPPAMDALAAVLSELGAAEWACGDDLEAATEHLREALARTDDPTLRPARALALHQAVFVSGRLVEAYELLEREIEELGGIADPEDVWRMEAALSSIGLLNPATVSRANGRLARFETLRGETPGELLQIANVACWKWAAGTAAETVEHGRRALAAARVQAADAADSIPIYEALWVLTYADAHELALSVLDDTLADARARGSVFGISTSCALRALIAWQRGDVTRAEQEARTAAVLPGLSGFVRPPLFGVLALALVARGDLDGAEAAIAESGCGPALPQFVCLNPVFYARGVLRAAQGRHEEALDDFTEFGERSARINLRNPGDPWRLGAAECLLHQGSAAEAIRLADEQLELARRWGTPSALGVALHGQALAHGSDPARLAAAADVLADSPARLDHARCLVDLGAALRRANQRAAAREPLREGLELARRCGADALVRRAHEELVVAGGRPRRQMFSGPDALTPGERRVAELAGDGLSNREIAQLLYVTTKTVDNHLARVYGKLGISSRAQLADALPATAEAVAEELA</sequence>
<evidence type="ECO:0000259" key="3">
    <source>
        <dbReference type="PROSITE" id="PS50043"/>
    </source>
</evidence>
<dbReference type="Gene3D" id="1.10.10.10">
    <property type="entry name" value="Winged helix-like DNA-binding domain superfamily/Winged helix DNA-binding domain"/>
    <property type="match status" value="1"/>
</dbReference>
<evidence type="ECO:0000313" key="5">
    <source>
        <dbReference type="Proteomes" id="UP000278962"/>
    </source>
</evidence>
<organism evidence="4 5">
    <name type="scientific">Solirubrobacter pauli</name>
    <dbReference type="NCBI Taxonomy" id="166793"/>
    <lineage>
        <taxon>Bacteria</taxon>
        <taxon>Bacillati</taxon>
        <taxon>Actinomycetota</taxon>
        <taxon>Thermoleophilia</taxon>
        <taxon>Solirubrobacterales</taxon>
        <taxon>Solirubrobacteraceae</taxon>
        <taxon>Solirubrobacter</taxon>
    </lineage>
</organism>
<dbReference type="GO" id="GO:0003677">
    <property type="term" value="F:DNA binding"/>
    <property type="evidence" value="ECO:0007669"/>
    <property type="project" value="InterPro"/>
</dbReference>
<dbReference type="PROSITE" id="PS50043">
    <property type="entry name" value="HTH_LUXR_2"/>
    <property type="match status" value="1"/>
</dbReference>
<dbReference type="PANTHER" id="PTHR16305">
    <property type="entry name" value="TESTICULAR SOLUBLE ADENYLYL CYCLASE"/>
    <property type="match status" value="1"/>
</dbReference>
<keyword evidence="5" id="KW-1185">Reference proteome</keyword>
<evidence type="ECO:0000256" key="1">
    <source>
        <dbReference type="ARBA" id="ARBA00022741"/>
    </source>
</evidence>
<dbReference type="GO" id="GO:0005524">
    <property type="term" value="F:ATP binding"/>
    <property type="evidence" value="ECO:0007669"/>
    <property type="project" value="UniProtKB-KW"/>
</dbReference>
<dbReference type="Proteomes" id="UP000278962">
    <property type="component" value="Unassembled WGS sequence"/>
</dbReference>
<dbReference type="InterPro" id="IPR027417">
    <property type="entry name" value="P-loop_NTPase"/>
</dbReference>
<protein>
    <submittedName>
        <fullName evidence="4">Putative ATPase</fullName>
    </submittedName>
</protein>
<dbReference type="InterPro" id="IPR000792">
    <property type="entry name" value="Tscrpt_reg_LuxR_C"/>
</dbReference>